<dbReference type="GO" id="GO:0008703">
    <property type="term" value="F:5-amino-6-(5-phosphoribosylamino)uracil reductase activity"/>
    <property type="evidence" value="ECO:0007669"/>
    <property type="project" value="InterPro"/>
</dbReference>
<evidence type="ECO:0000259" key="1">
    <source>
        <dbReference type="Pfam" id="PF01872"/>
    </source>
</evidence>
<dbReference type="PANTHER" id="PTHR38011:SF11">
    <property type="entry name" value="2,5-DIAMINO-6-RIBOSYLAMINO-4(3H)-PYRIMIDINONE 5'-PHOSPHATE REDUCTASE"/>
    <property type="match status" value="1"/>
</dbReference>
<proteinExistence type="predicted"/>
<feature type="domain" description="Bacterial bifunctional deaminase-reductase C-terminal" evidence="1">
    <location>
        <begin position="4"/>
        <end position="180"/>
    </location>
</feature>
<sequence length="189" mass="21839">MGNIILYLHKSLDGVVSDPQRWMRFGDDMLEDALAYYDTLDTVVVGGHTYRSMAEYWQAAEKTSVSLLERAFARKINRINKIVLTRSPMELVWNHSQQLLLSDRETLIRDMEKLKRESGGKHISVESGIRTWRLFLQAGLFDEMRLFVHPVIAGQGEKLFSGLEPEVSMRLQNRIDFEGGVVLLHYRRA</sequence>
<evidence type="ECO:0000313" key="2">
    <source>
        <dbReference type="EMBL" id="CAG7626465.1"/>
    </source>
</evidence>
<organism evidence="2 3">
    <name type="scientific">Paenibacillus solanacearum</name>
    <dbReference type="NCBI Taxonomy" id="2048548"/>
    <lineage>
        <taxon>Bacteria</taxon>
        <taxon>Bacillati</taxon>
        <taxon>Bacillota</taxon>
        <taxon>Bacilli</taxon>
        <taxon>Bacillales</taxon>
        <taxon>Paenibacillaceae</taxon>
        <taxon>Paenibacillus</taxon>
    </lineage>
</organism>
<reference evidence="2" key="1">
    <citation type="submission" date="2021-06" db="EMBL/GenBank/DDBJ databases">
        <authorList>
            <person name="Criscuolo A."/>
        </authorList>
    </citation>
    <scope>NUCLEOTIDE SEQUENCE</scope>
    <source>
        <strain evidence="2">CIP111600</strain>
    </source>
</reference>
<accession>A0A916K507</accession>
<dbReference type="AlphaFoldDB" id="A0A916K507"/>
<protein>
    <recommendedName>
        <fullName evidence="1">Bacterial bifunctional deaminase-reductase C-terminal domain-containing protein</fullName>
    </recommendedName>
</protein>
<dbReference type="InterPro" id="IPR002734">
    <property type="entry name" value="RibDG_C"/>
</dbReference>
<name>A0A916K507_9BACL</name>
<evidence type="ECO:0000313" key="3">
    <source>
        <dbReference type="Proteomes" id="UP000693672"/>
    </source>
</evidence>
<dbReference type="InterPro" id="IPR050765">
    <property type="entry name" value="Riboflavin_Biosynth_HTPR"/>
</dbReference>
<gene>
    <name evidence="2" type="primary">yyaP_1</name>
    <name evidence="2" type="ORF">PAESOLCIP111_02833</name>
</gene>
<dbReference type="Pfam" id="PF01872">
    <property type="entry name" value="RibD_C"/>
    <property type="match status" value="1"/>
</dbReference>
<dbReference type="Proteomes" id="UP000693672">
    <property type="component" value="Unassembled WGS sequence"/>
</dbReference>
<dbReference type="GO" id="GO:0009231">
    <property type="term" value="P:riboflavin biosynthetic process"/>
    <property type="evidence" value="ECO:0007669"/>
    <property type="project" value="InterPro"/>
</dbReference>
<dbReference type="RefSeq" id="WP_218092589.1">
    <property type="nucleotide sequence ID" value="NZ_CAJVAS010000010.1"/>
</dbReference>
<dbReference type="PANTHER" id="PTHR38011">
    <property type="entry name" value="DIHYDROFOLATE REDUCTASE FAMILY PROTEIN (AFU_ORTHOLOGUE AFUA_8G06820)"/>
    <property type="match status" value="1"/>
</dbReference>
<keyword evidence="3" id="KW-1185">Reference proteome</keyword>
<dbReference type="EMBL" id="CAJVAS010000010">
    <property type="protein sequence ID" value="CAG7626465.1"/>
    <property type="molecule type" value="Genomic_DNA"/>
</dbReference>
<comment type="caution">
    <text evidence="2">The sequence shown here is derived from an EMBL/GenBank/DDBJ whole genome shotgun (WGS) entry which is preliminary data.</text>
</comment>